<dbReference type="InterPro" id="IPR039667">
    <property type="entry name" value="Dolichyldiphosphatase_PAP2"/>
</dbReference>
<evidence type="ECO:0000256" key="7">
    <source>
        <dbReference type="SAM" id="MobiDB-lite"/>
    </source>
</evidence>
<proteinExistence type="inferred from homology"/>
<evidence type="ECO:0000313" key="10">
    <source>
        <dbReference type="Proteomes" id="UP001244011"/>
    </source>
</evidence>
<dbReference type="PANTHER" id="PTHR11247">
    <property type="entry name" value="PALMITOYL-PROTEIN THIOESTERASE/DOLICHYLDIPHOSPHATASE 1"/>
    <property type="match status" value="1"/>
</dbReference>
<feature type="region of interest" description="Disordered" evidence="7">
    <location>
        <begin position="118"/>
        <end position="159"/>
    </location>
</feature>
<feature type="compositionally biased region" description="Gly residues" evidence="7">
    <location>
        <begin position="134"/>
        <end position="144"/>
    </location>
</feature>
<keyword evidence="2 6" id="KW-0812">Transmembrane</keyword>
<comment type="catalytic activity">
    <reaction evidence="6">
        <text>a di-trans,poly-cis-dolichyl diphosphate + H2O = a di-trans,poly-cis-dolichyl phosphate + phosphate + H(+)</text>
        <dbReference type="Rhea" id="RHEA:14385"/>
        <dbReference type="Rhea" id="RHEA-COMP:19498"/>
        <dbReference type="Rhea" id="RHEA-COMP:19506"/>
        <dbReference type="ChEBI" id="CHEBI:15377"/>
        <dbReference type="ChEBI" id="CHEBI:15378"/>
        <dbReference type="ChEBI" id="CHEBI:43474"/>
        <dbReference type="ChEBI" id="CHEBI:57497"/>
        <dbReference type="ChEBI" id="CHEBI:57683"/>
        <dbReference type="EC" id="3.6.1.43"/>
    </reaction>
</comment>
<comment type="caution">
    <text evidence="9">The sequence shown here is derived from an EMBL/GenBank/DDBJ whole genome shotgun (WGS) entry which is preliminary data.</text>
</comment>
<feature type="transmembrane region" description="Helical" evidence="6">
    <location>
        <begin position="224"/>
        <end position="245"/>
    </location>
</feature>
<evidence type="ECO:0000256" key="4">
    <source>
        <dbReference type="ARBA" id="ARBA00022989"/>
    </source>
</evidence>
<dbReference type="GO" id="GO:0047874">
    <property type="term" value="F:dolichyldiphosphatase activity"/>
    <property type="evidence" value="ECO:0007669"/>
    <property type="project" value="UniProtKB-UniRule"/>
</dbReference>
<organism evidence="9 10">
    <name type="scientific">Phialemonium atrogriseum</name>
    <dbReference type="NCBI Taxonomy" id="1093897"/>
    <lineage>
        <taxon>Eukaryota</taxon>
        <taxon>Fungi</taxon>
        <taxon>Dikarya</taxon>
        <taxon>Ascomycota</taxon>
        <taxon>Pezizomycotina</taxon>
        <taxon>Sordariomycetes</taxon>
        <taxon>Sordariomycetidae</taxon>
        <taxon>Cephalothecales</taxon>
        <taxon>Cephalothecaceae</taxon>
        <taxon>Phialemonium</taxon>
    </lineage>
</organism>
<dbReference type="InterPro" id="IPR000326">
    <property type="entry name" value="PAP2/HPO"/>
</dbReference>
<feature type="transmembrane region" description="Helical" evidence="6">
    <location>
        <begin position="24"/>
        <end position="47"/>
    </location>
</feature>
<keyword evidence="4 6" id="KW-1133">Transmembrane helix</keyword>
<keyword evidence="3 6" id="KW-0378">Hydrolase</keyword>
<dbReference type="AlphaFoldDB" id="A0AAJ0C7A1"/>
<feature type="domain" description="Phosphatidic acid phosphatase type 2/haloperoxidase" evidence="8">
    <location>
        <begin position="82"/>
        <end position="241"/>
    </location>
</feature>
<dbReference type="InterPro" id="IPR036938">
    <property type="entry name" value="PAP2/HPO_sf"/>
</dbReference>
<feature type="transmembrane region" description="Helical" evidence="6">
    <location>
        <begin position="95"/>
        <end position="111"/>
    </location>
</feature>
<name>A0AAJ0C7A1_9PEZI</name>
<evidence type="ECO:0000256" key="2">
    <source>
        <dbReference type="ARBA" id="ARBA00022692"/>
    </source>
</evidence>
<dbReference type="CDD" id="cd03382">
    <property type="entry name" value="PAP2_dolichyldiphosphatase"/>
    <property type="match status" value="1"/>
</dbReference>
<dbReference type="Proteomes" id="UP001244011">
    <property type="component" value="Unassembled WGS sequence"/>
</dbReference>
<dbReference type="GO" id="GO:0006487">
    <property type="term" value="P:protein N-linked glycosylation"/>
    <property type="evidence" value="ECO:0007669"/>
    <property type="project" value="UniProtKB-UniRule"/>
</dbReference>
<feature type="compositionally biased region" description="Low complexity" evidence="7">
    <location>
        <begin position="118"/>
        <end position="129"/>
    </location>
</feature>
<keyword evidence="10" id="KW-1185">Reference proteome</keyword>
<dbReference type="EMBL" id="MU839000">
    <property type="protein sequence ID" value="KAK1770298.1"/>
    <property type="molecule type" value="Genomic_DNA"/>
</dbReference>
<reference evidence="9" key="1">
    <citation type="submission" date="2023-06" db="EMBL/GenBank/DDBJ databases">
        <title>Genome-scale phylogeny and comparative genomics of the fungal order Sordariales.</title>
        <authorList>
            <consortium name="Lawrence Berkeley National Laboratory"/>
            <person name="Hensen N."/>
            <person name="Bonometti L."/>
            <person name="Westerberg I."/>
            <person name="Brannstrom I.O."/>
            <person name="Guillou S."/>
            <person name="Cros-Aarteil S."/>
            <person name="Calhoun S."/>
            <person name="Haridas S."/>
            <person name="Kuo A."/>
            <person name="Mondo S."/>
            <person name="Pangilinan J."/>
            <person name="Riley R."/>
            <person name="Labutti K."/>
            <person name="Andreopoulos B."/>
            <person name="Lipzen A."/>
            <person name="Chen C."/>
            <person name="Yanf M."/>
            <person name="Daum C."/>
            <person name="Ng V."/>
            <person name="Clum A."/>
            <person name="Steindorff A."/>
            <person name="Ohm R."/>
            <person name="Martin F."/>
            <person name="Silar P."/>
            <person name="Natvig D."/>
            <person name="Lalanne C."/>
            <person name="Gautier V."/>
            <person name="Ament-Velasquez S.L."/>
            <person name="Kruys A."/>
            <person name="Hutchinson M.I."/>
            <person name="Powell A.J."/>
            <person name="Barry K."/>
            <person name="Miller A.N."/>
            <person name="Grigoriev I.V."/>
            <person name="Debuchy R."/>
            <person name="Gladieux P."/>
            <person name="Thoren M.H."/>
            <person name="Johannesson H."/>
        </authorList>
    </citation>
    <scope>NUCLEOTIDE SEQUENCE</scope>
    <source>
        <strain evidence="9">8032-3</strain>
    </source>
</reference>
<dbReference type="RefSeq" id="XP_060286511.1">
    <property type="nucleotide sequence ID" value="XM_060423101.1"/>
</dbReference>
<dbReference type="GO" id="GO:0005789">
    <property type="term" value="C:endoplasmic reticulum membrane"/>
    <property type="evidence" value="ECO:0007669"/>
    <property type="project" value="UniProtKB-SubCell"/>
</dbReference>
<keyword evidence="6" id="KW-0256">Endoplasmic reticulum</keyword>
<dbReference type="GO" id="GO:0008610">
    <property type="term" value="P:lipid biosynthetic process"/>
    <property type="evidence" value="ECO:0007669"/>
    <property type="project" value="TreeGrafter"/>
</dbReference>
<evidence type="ECO:0000313" key="9">
    <source>
        <dbReference type="EMBL" id="KAK1770298.1"/>
    </source>
</evidence>
<protein>
    <recommendedName>
        <fullName evidence="6">Dolichyldiphosphatase</fullName>
        <ecNumber evidence="6">3.6.1.43</ecNumber>
    </recommendedName>
</protein>
<evidence type="ECO:0000256" key="3">
    <source>
        <dbReference type="ARBA" id="ARBA00022801"/>
    </source>
</evidence>
<dbReference type="Pfam" id="PF01569">
    <property type="entry name" value="PAP2"/>
    <property type="match status" value="1"/>
</dbReference>
<evidence type="ECO:0000256" key="6">
    <source>
        <dbReference type="RuleBase" id="RU367078"/>
    </source>
</evidence>
<comment type="subcellular location">
    <subcellularLocation>
        <location evidence="6">Endoplasmic reticulum membrane</location>
        <topology evidence="6">Multi-pass membrane protein</topology>
    </subcellularLocation>
    <subcellularLocation>
        <location evidence="1">Membrane</location>
        <topology evidence="1">Multi-pass membrane protein</topology>
    </subcellularLocation>
</comment>
<evidence type="ECO:0000259" key="8">
    <source>
        <dbReference type="Pfam" id="PF01569"/>
    </source>
</evidence>
<dbReference type="EC" id="3.6.1.43" evidence="6"/>
<dbReference type="Gene3D" id="1.20.144.10">
    <property type="entry name" value="Phosphatidic acid phosphatase type 2/haloperoxidase"/>
    <property type="match status" value="1"/>
</dbReference>
<evidence type="ECO:0000256" key="1">
    <source>
        <dbReference type="ARBA" id="ARBA00004141"/>
    </source>
</evidence>
<gene>
    <name evidence="9" type="ORF">QBC33DRAFT_260877</name>
</gene>
<feature type="transmembrane region" description="Helical" evidence="6">
    <location>
        <begin position="192"/>
        <end position="212"/>
    </location>
</feature>
<keyword evidence="5 6" id="KW-0472">Membrane</keyword>
<dbReference type="GeneID" id="85306288"/>
<dbReference type="PANTHER" id="PTHR11247:SF1">
    <property type="entry name" value="DOLICHYLDIPHOSPHATASE 1"/>
    <property type="match status" value="1"/>
</dbReference>
<accession>A0AAJ0C7A1</accession>
<comment type="pathway">
    <text evidence="6">Protein modification; protein glycosylation.</text>
</comment>
<sequence length="295" mass="31538">MADNVSPLASFSLTHVYYDPSDPISYLCAFLALVPQALCVVYATLIWSTREAEVALMFAGQLACEAANFALKRLIKEERPKRIHGKGYGMPSSHAQFAFFWAVAVALFLVVRHRPRPRQGAARSGGAAANETPVGGGGGAGGSGSRSMNKGGIAGSGPATSAPGSTAAFRGGALGPLTAWDVERYAHQPWSLLERVAASAVALVLAAMVAWSRVYLNYHTPKQVLAGCLAGAVSAVAWFAATYVMRQTGLLALALDMPVARWFRLRDLVTEEDLCQAGWEKWEDRKLRALQAKSK</sequence>
<dbReference type="SUPFAM" id="SSF48317">
    <property type="entry name" value="Acid phosphatase/Vanadium-dependent haloperoxidase"/>
    <property type="match status" value="1"/>
</dbReference>
<evidence type="ECO:0000256" key="5">
    <source>
        <dbReference type="ARBA" id="ARBA00023136"/>
    </source>
</evidence>
<comment type="similarity">
    <text evidence="6">Belongs to the dolichyldiphosphatase family.</text>
</comment>
<comment type="function">
    <text evidence="6">Required for efficient N-glycosylation. Necessary for maintaining optimal levels of dolichol-linked oligosaccharides. Hydrolyzes dolichyl pyrophosphate at a very high rate and dolichyl monophosphate at a much lower rate. Does not act on phosphatidate.</text>
</comment>